<evidence type="ECO:0000313" key="1">
    <source>
        <dbReference type="EMBL" id="GBM81310.1"/>
    </source>
</evidence>
<comment type="caution">
    <text evidence="1">The sequence shown here is derived from an EMBL/GenBank/DDBJ whole genome shotgun (WGS) entry which is preliminary data.</text>
</comment>
<evidence type="ECO:0000313" key="2">
    <source>
        <dbReference type="Proteomes" id="UP000499080"/>
    </source>
</evidence>
<accession>A0A4Y2IUG9</accession>
<name>A0A4Y2IUG9_ARAVE</name>
<dbReference type="EMBL" id="BGPR01002936">
    <property type="protein sequence ID" value="GBM81310.1"/>
    <property type="molecule type" value="Genomic_DNA"/>
</dbReference>
<keyword evidence="2" id="KW-1185">Reference proteome</keyword>
<organism evidence="1 2">
    <name type="scientific">Araneus ventricosus</name>
    <name type="common">Orbweaver spider</name>
    <name type="synonym">Epeira ventricosa</name>
    <dbReference type="NCBI Taxonomy" id="182803"/>
    <lineage>
        <taxon>Eukaryota</taxon>
        <taxon>Metazoa</taxon>
        <taxon>Ecdysozoa</taxon>
        <taxon>Arthropoda</taxon>
        <taxon>Chelicerata</taxon>
        <taxon>Arachnida</taxon>
        <taxon>Araneae</taxon>
        <taxon>Araneomorphae</taxon>
        <taxon>Entelegynae</taxon>
        <taxon>Araneoidea</taxon>
        <taxon>Araneidae</taxon>
        <taxon>Araneus</taxon>
    </lineage>
</organism>
<dbReference type="Proteomes" id="UP000499080">
    <property type="component" value="Unassembled WGS sequence"/>
</dbReference>
<proteinExistence type="predicted"/>
<sequence length="124" mass="14175">MYIRSLIVACIECSLEPGHKRQPGIKNQDISGINTLKTSDLGMYAILQTPRPPAARPLPDLETLLNLKLEEKFEWRNPVNYRLGPVRCKTYCRFMKSQLTSKQQVELFLGCSSEMLEKSVSMLK</sequence>
<protein>
    <submittedName>
        <fullName evidence="1">Uncharacterized protein</fullName>
    </submittedName>
</protein>
<gene>
    <name evidence="1" type="ORF">AVEN_153980_1</name>
</gene>
<reference evidence="1 2" key="1">
    <citation type="journal article" date="2019" name="Sci. Rep.">
        <title>Orb-weaving spider Araneus ventricosus genome elucidates the spidroin gene catalogue.</title>
        <authorList>
            <person name="Kono N."/>
            <person name="Nakamura H."/>
            <person name="Ohtoshi R."/>
            <person name="Moran D.A.P."/>
            <person name="Shinohara A."/>
            <person name="Yoshida Y."/>
            <person name="Fujiwara M."/>
            <person name="Mori M."/>
            <person name="Tomita M."/>
            <person name="Arakawa K."/>
        </authorList>
    </citation>
    <scope>NUCLEOTIDE SEQUENCE [LARGE SCALE GENOMIC DNA]</scope>
</reference>
<dbReference type="AlphaFoldDB" id="A0A4Y2IUG9"/>